<evidence type="ECO:0000313" key="3">
    <source>
        <dbReference type="Proteomes" id="UP000250235"/>
    </source>
</evidence>
<accession>A0A2Z7B573</accession>
<dbReference type="EMBL" id="KV011176">
    <property type="protein sequence ID" value="KZV26672.1"/>
    <property type="molecule type" value="Genomic_DNA"/>
</dbReference>
<dbReference type="AlphaFoldDB" id="A0A2Z7B573"/>
<name>A0A2Z7B573_9LAMI</name>
<sequence length="211" mass="23911">MLTDYTMEMSSHTSPASRKRSKTISKRRVSARGVQRYHSHFNRSYLPLAIEEDKNGSTRRFDVYSLCNHPVTEPHSSTFVTDSTMNDTMEYKAIETVNLLVNNKTRLHKATNTDKCPEEEEEEEEEALCKKGESGGSNRVLASMAQLLESLVDQSSQGNGQSTRLVWVELFLVSVAPSREFLIASLRIMLRCLAGFTQISRDPFVEIVEQN</sequence>
<evidence type="ECO:0000313" key="2">
    <source>
        <dbReference type="EMBL" id="KZV26672.1"/>
    </source>
</evidence>
<evidence type="ECO:0000256" key="1">
    <source>
        <dbReference type="SAM" id="MobiDB-lite"/>
    </source>
</evidence>
<feature type="region of interest" description="Disordered" evidence="1">
    <location>
        <begin position="1"/>
        <end position="32"/>
    </location>
</feature>
<organism evidence="2 3">
    <name type="scientific">Dorcoceras hygrometricum</name>
    <dbReference type="NCBI Taxonomy" id="472368"/>
    <lineage>
        <taxon>Eukaryota</taxon>
        <taxon>Viridiplantae</taxon>
        <taxon>Streptophyta</taxon>
        <taxon>Embryophyta</taxon>
        <taxon>Tracheophyta</taxon>
        <taxon>Spermatophyta</taxon>
        <taxon>Magnoliopsida</taxon>
        <taxon>eudicotyledons</taxon>
        <taxon>Gunneridae</taxon>
        <taxon>Pentapetalae</taxon>
        <taxon>asterids</taxon>
        <taxon>lamiids</taxon>
        <taxon>Lamiales</taxon>
        <taxon>Gesneriaceae</taxon>
        <taxon>Didymocarpoideae</taxon>
        <taxon>Trichosporeae</taxon>
        <taxon>Loxocarpinae</taxon>
        <taxon>Dorcoceras</taxon>
    </lineage>
</organism>
<gene>
    <name evidence="2" type="ORF">F511_34607</name>
</gene>
<keyword evidence="3" id="KW-1185">Reference proteome</keyword>
<reference evidence="2 3" key="1">
    <citation type="journal article" date="2015" name="Proc. Natl. Acad. Sci. U.S.A.">
        <title>The resurrection genome of Boea hygrometrica: A blueprint for survival of dehydration.</title>
        <authorList>
            <person name="Xiao L."/>
            <person name="Yang G."/>
            <person name="Zhang L."/>
            <person name="Yang X."/>
            <person name="Zhao S."/>
            <person name="Ji Z."/>
            <person name="Zhou Q."/>
            <person name="Hu M."/>
            <person name="Wang Y."/>
            <person name="Chen M."/>
            <person name="Xu Y."/>
            <person name="Jin H."/>
            <person name="Xiao X."/>
            <person name="Hu G."/>
            <person name="Bao F."/>
            <person name="Hu Y."/>
            <person name="Wan P."/>
            <person name="Li L."/>
            <person name="Deng X."/>
            <person name="Kuang T."/>
            <person name="Xiang C."/>
            <person name="Zhu J.K."/>
            <person name="Oliver M.J."/>
            <person name="He Y."/>
        </authorList>
    </citation>
    <scope>NUCLEOTIDE SEQUENCE [LARGE SCALE GENOMIC DNA]</scope>
    <source>
        <strain evidence="3">cv. XS01</strain>
    </source>
</reference>
<feature type="compositionally biased region" description="Basic residues" evidence="1">
    <location>
        <begin position="17"/>
        <end position="32"/>
    </location>
</feature>
<proteinExistence type="predicted"/>
<protein>
    <submittedName>
        <fullName evidence="2">Uncharacterized protein</fullName>
    </submittedName>
</protein>
<dbReference type="Proteomes" id="UP000250235">
    <property type="component" value="Unassembled WGS sequence"/>
</dbReference>